<proteinExistence type="predicted"/>
<accession>A0AA39H5K6</accession>
<dbReference type="AlphaFoldDB" id="A0AA39H5K6"/>
<evidence type="ECO:0000313" key="3">
    <source>
        <dbReference type="Proteomes" id="UP001175271"/>
    </source>
</evidence>
<sequence length="442" mass="49687">MEGPKRGAAEDIEDAPAQKKPRYDPRASHGTPPPGPSHAPMAPPNVTSFIPTQSEILKAAPKPKLRNKRRADDDVDIQRCIDDFEKSVRVQPGRSIPILPVPPARFRTQRLGKGLPKPPDQKRPAPPMPAIRILHDRERYAGEVPAMATPPERPANPVPNLLFHPHRVRDMHSVQSRPIQADAVRAVPPKPIPPEQAFPSSVLKMPPQYSQRDPYKSMMFRAHMDELKRHDKSEMMQALGPTILPKRPQGASQEYVGRPYSTGCMHAPPSVLKKNKPDNGYDKIVQKAAEEFLQKSEPIPPNSKELLVAMSASGRLTSLMAQSHRIGQHFNVDEQITRISRQLKKTQGKYSIVDVYRILETMPEYRAMKEASKAQLKVTAARPIYECKMDYVAYRNSLPLGLRPNLTEVRDAFRQAYQKDGDANKHLNPPVVYPNQPNVVSQ</sequence>
<organism evidence="2 3">
    <name type="scientific">Steinernema hermaphroditum</name>
    <dbReference type="NCBI Taxonomy" id="289476"/>
    <lineage>
        <taxon>Eukaryota</taxon>
        <taxon>Metazoa</taxon>
        <taxon>Ecdysozoa</taxon>
        <taxon>Nematoda</taxon>
        <taxon>Chromadorea</taxon>
        <taxon>Rhabditida</taxon>
        <taxon>Tylenchina</taxon>
        <taxon>Panagrolaimomorpha</taxon>
        <taxon>Strongyloidoidea</taxon>
        <taxon>Steinernematidae</taxon>
        <taxon>Steinernema</taxon>
    </lineage>
</organism>
<feature type="region of interest" description="Disordered" evidence="1">
    <location>
        <begin position="186"/>
        <end position="210"/>
    </location>
</feature>
<feature type="compositionally biased region" description="Low complexity" evidence="1">
    <location>
        <begin position="428"/>
        <end position="442"/>
    </location>
</feature>
<gene>
    <name evidence="2" type="ORF">QR680_003148</name>
</gene>
<feature type="region of interest" description="Disordered" evidence="1">
    <location>
        <begin position="1"/>
        <end position="73"/>
    </location>
</feature>
<dbReference type="Proteomes" id="UP001175271">
    <property type="component" value="Unassembled WGS sequence"/>
</dbReference>
<evidence type="ECO:0000313" key="2">
    <source>
        <dbReference type="EMBL" id="KAK0399655.1"/>
    </source>
</evidence>
<feature type="region of interest" description="Disordered" evidence="1">
    <location>
        <begin position="108"/>
        <end position="127"/>
    </location>
</feature>
<dbReference type="EMBL" id="JAUCMV010000005">
    <property type="protein sequence ID" value="KAK0399655.1"/>
    <property type="molecule type" value="Genomic_DNA"/>
</dbReference>
<reference evidence="2" key="1">
    <citation type="submission" date="2023-06" db="EMBL/GenBank/DDBJ databases">
        <title>Genomic analysis of the entomopathogenic nematode Steinernema hermaphroditum.</title>
        <authorList>
            <person name="Schwarz E.M."/>
            <person name="Heppert J.K."/>
            <person name="Baniya A."/>
            <person name="Schwartz H.T."/>
            <person name="Tan C.-H."/>
            <person name="Antoshechkin I."/>
            <person name="Sternberg P.W."/>
            <person name="Goodrich-Blair H."/>
            <person name="Dillman A.R."/>
        </authorList>
    </citation>
    <scope>NUCLEOTIDE SEQUENCE</scope>
    <source>
        <strain evidence="2">PS9179</strain>
        <tissue evidence="2">Whole animal</tissue>
    </source>
</reference>
<feature type="compositionally biased region" description="Pro residues" evidence="1">
    <location>
        <begin position="31"/>
        <end position="43"/>
    </location>
</feature>
<protein>
    <submittedName>
        <fullName evidence="2">Uncharacterized protein</fullName>
    </submittedName>
</protein>
<feature type="region of interest" description="Disordered" evidence="1">
    <location>
        <begin position="420"/>
        <end position="442"/>
    </location>
</feature>
<comment type="caution">
    <text evidence="2">The sequence shown here is derived from an EMBL/GenBank/DDBJ whole genome shotgun (WGS) entry which is preliminary data.</text>
</comment>
<feature type="compositionally biased region" description="Polar residues" evidence="1">
    <location>
        <begin position="45"/>
        <end position="55"/>
    </location>
</feature>
<keyword evidence="3" id="KW-1185">Reference proteome</keyword>
<evidence type="ECO:0000256" key="1">
    <source>
        <dbReference type="SAM" id="MobiDB-lite"/>
    </source>
</evidence>
<name>A0AA39H5K6_9BILA</name>